<dbReference type="CDD" id="cd02194">
    <property type="entry name" value="ThiL"/>
    <property type="match status" value="1"/>
</dbReference>
<dbReference type="GO" id="GO:0009030">
    <property type="term" value="F:thiamine-phosphate kinase activity"/>
    <property type="evidence" value="ECO:0007669"/>
    <property type="project" value="UniProtKB-EC"/>
</dbReference>
<comment type="function">
    <text evidence="1">Catalyzes the ATP-dependent phosphorylation of thiamine-monophosphate (TMP) to form thiamine-pyrophosphate (TPP), the active form of vitamin B1.</text>
</comment>
<comment type="caution">
    <text evidence="1">Lacks conserved residue(s) required for the propagation of feature annotation.</text>
</comment>
<feature type="binding site" evidence="1">
    <location>
        <position position="45"/>
    </location>
    <ligand>
        <name>Mg(2+)</name>
        <dbReference type="ChEBI" id="CHEBI:18420"/>
        <label>4</label>
    </ligand>
</feature>
<keyword evidence="1" id="KW-0479">Metal-binding</keyword>
<gene>
    <name evidence="1" type="primary">thiL</name>
    <name evidence="3" type="ORF">QRT04_03385</name>
</gene>
<dbReference type="PANTHER" id="PTHR30270">
    <property type="entry name" value="THIAMINE-MONOPHOSPHATE KINASE"/>
    <property type="match status" value="1"/>
</dbReference>
<dbReference type="SUPFAM" id="SSF56042">
    <property type="entry name" value="PurM C-terminal domain-like"/>
    <property type="match status" value="1"/>
</dbReference>
<dbReference type="PIRSF" id="PIRSF005303">
    <property type="entry name" value="Thiam_monoph_kin"/>
    <property type="match status" value="1"/>
</dbReference>
<dbReference type="EMBL" id="JAUCGQ010000001">
    <property type="protein sequence ID" value="MDM7853965.1"/>
    <property type="molecule type" value="Genomic_DNA"/>
</dbReference>
<dbReference type="Gene3D" id="3.30.1330.10">
    <property type="entry name" value="PurM-like, N-terminal domain"/>
    <property type="match status" value="1"/>
</dbReference>
<name>A0ABT7SCR0_9CELL</name>
<dbReference type="HAMAP" id="MF_02128">
    <property type="entry name" value="TMP_kinase"/>
    <property type="match status" value="1"/>
</dbReference>
<feature type="binding site" evidence="1">
    <location>
        <position position="280"/>
    </location>
    <ligand>
        <name>substrate</name>
    </ligand>
</feature>
<feature type="binding site" evidence="1">
    <location>
        <position position="90"/>
    </location>
    <ligand>
        <name>Mg(2+)</name>
        <dbReference type="ChEBI" id="CHEBI:18420"/>
        <label>2</label>
    </ligand>
</feature>
<keyword evidence="4" id="KW-1185">Reference proteome</keyword>
<feature type="binding site" evidence="1">
    <location>
        <position position="59"/>
    </location>
    <ligand>
        <name>Mg(2+)</name>
        <dbReference type="ChEBI" id="CHEBI:18420"/>
        <label>4</label>
    </ligand>
</feature>
<feature type="binding site" evidence="1">
    <location>
        <position position="60"/>
    </location>
    <ligand>
        <name>Mg(2+)</name>
        <dbReference type="ChEBI" id="CHEBI:18420"/>
        <label>1</label>
    </ligand>
</feature>
<dbReference type="RefSeq" id="WP_289453493.1">
    <property type="nucleotide sequence ID" value="NZ_JAUCGQ010000001.1"/>
</dbReference>
<dbReference type="InterPro" id="IPR016188">
    <property type="entry name" value="PurM-like_N"/>
</dbReference>
<evidence type="ECO:0000313" key="3">
    <source>
        <dbReference type="EMBL" id="MDM7853965.1"/>
    </source>
</evidence>
<sequence length="330" mass="33103">MPDPLPPTPVPDAPLVRDLSEEALLARIVPLLPRGRATLLPPGDDAAVVTAPDGRFVVTTDILVEDRHFRRRWSHGEDVGARAAVQNLADVAAMGAEPTAIVVALAVPGDLPVDWVEGLARGLAGVCAPLGVGVVGGDLSGAPLVVVSVTAHGDLGGRAPVLRSGARVGDVLAHAGVLGLSAAGLALLEAGRPQDDPTAVAHHLRPVAPLASGPAAARAGATAMMDVSDGLLRDGARLAAASGVVLDLDGAALGPELERVAAAAEVLGSRALDWVLGGGEDHGLLATFPEGVPLPESFRAIGRVRAGEGGAVLVDGRTPGGPRGWDHFGG</sequence>
<evidence type="ECO:0000259" key="2">
    <source>
        <dbReference type="Pfam" id="PF00586"/>
    </source>
</evidence>
<keyword evidence="1 3" id="KW-0808">Transferase</keyword>
<feature type="binding site" evidence="1">
    <location>
        <position position="226"/>
    </location>
    <ligand>
        <name>Mg(2+)</name>
        <dbReference type="ChEBI" id="CHEBI:18420"/>
        <label>3</label>
    </ligand>
</feature>
<feature type="domain" description="PurM-like N-terminal" evidence="2">
    <location>
        <begin position="43"/>
        <end position="153"/>
    </location>
</feature>
<feature type="binding site" evidence="1">
    <location>
        <position position="68"/>
    </location>
    <ligand>
        <name>substrate</name>
    </ligand>
</feature>
<keyword evidence="1" id="KW-0547">Nucleotide-binding</keyword>
<dbReference type="InterPro" id="IPR036921">
    <property type="entry name" value="PurM-like_N_sf"/>
</dbReference>
<dbReference type="Proteomes" id="UP001529338">
    <property type="component" value="Unassembled WGS sequence"/>
</dbReference>
<proteinExistence type="inferred from homology"/>
<dbReference type="InterPro" id="IPR036676">
    <property type="entry name" value="PurM-like_C_sf"/>
</dbReference>
<dbReference type="PANTHER" id="PTHR30270:SF0">
    <property type="entry name" value="THIAMINE-MONOPHOSPHATE KINASE"/>
    <property type="match status" value="1"/>
</dbReference>
<feature type="binding site" evidence="1">
    <location>
        <position position="163"/>
    </location>
    <ligand>
        <name>ATP</name>
        <dbReference type="ChEBI" id="CHEBI:30616"/>
    </ligand>
</feature>
<organism evidence="3 4">
    <name type="scientific">Cellulomonas alba</name>
    <dbReference type="NCBI Taxonomy" id="3053467"/>
    <lineage>
        <taxon>Bacteria</taxon>
        <taxon>Bacillati</taxon>
        <taxon>Actinomycetota</taxon>
        <taxon>Actinomycetes</taxon>
        <taxon>Micrococcales</taxon>
        <taxon>Cellulomonadaceae</taxon>
        <taxon>Cellulomonas</taxon>
    </lineage>
</organism>
<dbReference type="InterPro" id="IPR006283">
    <property type="entry name" value="ThiL-like"/>
</dbReference>
<feature type="binding site" evidence="1">
    <location>
        <position position="325"/>
    </location>
    <ligand>
        <name>substrate</name>
    </ligand>
</feature>
<feature type="binding site" evidence="1">
    <location>
        <position position="228"/>
    </location>
    <ligand>
        <name>ATP</name>
        <dbReference type="ChEBI" id="CHEBI:30616"/>
    </ligand>
</feature>
<accession>A0ABT7SCR0</accession>
<keyword evidence="1" id="KW-0067">ATP-binding</keyword>
<keyword evidence="1" id="KW-0460">Magnesium</keyword>
<dbReference type="SUPFAM" id="SSF55326">
    <property type="entry name" value="PurM N-terminal domain-like"/>
    <property type="match status" value="1"/>
</dbReference>
<comment type="similarity">
    <text evidence="1">Belongs to the thiamine-monophosphate kinase family.</text>
</comment>
<comment type="caution">
    <text evidence="3">The sequence shown here is derived from an EMBL/GenBank/DDBJ whole genome shotgun (WGS) entry which is preliminary data.</text>
</comment>
<comment type="catalytic activity">
    <reaction evidence="1">
        <text>thiamine phosphate + ATP = thiamine diphosphate + ADP</text>
        <dbReference type="Rhea" id="RHEA:15913"/>
        <dbReference type="ChEBI" id="CHEBI:30616"/>
        <dbReference type="ChEBI" id="CHEBI:37575"/>
        <dbReference type="ChEBI" id="CHEBI:58937"/>
        <dbReference type="ChEBI" id="CHEBI:456216"/>
        <dbReference type="EC" id="2.7.4.16"/>
    </reaction>
</comment>
<dbReference type="EC" id="2.7.4.16" evidence="1"/>
<comment type="miscellaneous">
    <text evidence="1">Reaction mechanism of ThiL seems to utilize a direct, inline transfer of the gamma-phosphate of ATP to TMP rather than a phosphorylated enzyme intermediate.</text>
</comment>
<feature type="binding site" evidence="1">
    <location>
        <position position="138"/>
    </location>
    <ligand>
        <name>Mg(2+)</name>
        <dbReference type="ChEBI" id="CHEBI:18420"/>
        <label>1</label>
    </ligand>
</feature>
<feature type="binding site" evidence="1">
    <location>
        <begin position="137"/>
        <end position="138"/>
    </location>
    <ligand>
        <name>ATP</name>
        <dbReference type="ChEBI" id="CHEBI:30616"/>
    </ligand>
</feature>
<dbReference type="NCBIfam" id="NF004351">
    <property type="entry name" value="PRK05731.1-4"/>
    <property type="match status" value="1"/>
</dbReference>
<dbReference type="Pfam" id="PF00586">
    <property type="entry name" value="AIRS"/>
    <property type="match status" value="1"/>
</dbReference>
<feature type="binding site" evidence="1">
    <location>
        <position position="61"/>
    </location>
    <ligand>
        <name>Mg(2+)</name>
        <dbReference type="ChEBI" id="CHEBI:18420"/>
        <label>1</label>
    </ligand>
</feature>
<protein>
    <recommendedName>
        <fullName evidence="1">Thiamine-monophosphate kinase</fullName>
        <shortName evidence="1">TMP kinase</shortName>
        <shortName evidence="1">Thiamine-phosphate kinase</shortName>
        <ecNumber evidence="1">2.7.4.16</ecNumber>
    </recommendedName>
</protein>
<comment type="pathway">
    <text evidence="1">Cofactor biosynthesis; thiamine diphosphate biosynthesis; thiamine diphosphate from thiamine phosphate: step 1/1.</text>
</comment>
<feature type="binding site" evidence="1">
    <location>
        <position position="45"/>
    </location>
    <ligand>
        <name>Mg(2+)</name>
        <dbReference type="ChEBI" id="CHEBI:18420"/>
        <label>3</label>
    </ligand>
</feature>
<keyword evidence="1" id="KW-0784">Thiamine biosynthesis</keyword>
<feature type="binding site" evidence="1">
    <location>
        <position position="90"/>
    </location>
    <ligand>
        <name>Mg(2+)</name>
        <dbReference type="ChEBI" id="CHEBI:18420"/>
        <label>3</label>
    </ligand>
</feature>
<dbReference type="NCBIfam" id="TIGR01379">
    <property type="entry name" value="thiL"/>
    <property type="match status" value="1"/>
</dbReference>
<reference evidence="3 4" key="1">
    <citation type="submission" date="2023-06" db="EMBL/GenBank/DDBJ databases">
        <title>Cellulomonas sp. MW4 Whole genome sequence.</title>
        <authorList>
            <person name="Park S."/>
        </authorList>
    </citation>
    <scope>NUCLEOTIDE SEQUENCE [LARGE SCALE GENOMIC DNA]</scope>
    <source>
        <strain evidence="3 4">MW4</strain>
    </source>
</reference>
<feature type="binding site" evidence="1">
    <location>
        <position position="229"/>
    </location>
    <ligand>
        <name>Mg(2+)</name>
        <dbReference type="ChEBI" id="CHEBI:18420"/>
        <label>5</label>
    </ligand>
</feature>
<evidence type="ECO:0000313" key="4">
    <source>
        <dbReference type="Proteomes" id="UP001529338"/>
    </source>
</evidence>
<feature type="binding site" evidence="1">
    <location>
        <position position="90"/>
    </location>
    <ligand>
        <name>Mg(2+)</name>
        <dbReference type="ChEBI" id="CHEBI:18420"/>
        <label>4</label>
    </ligand>
</feature>
<keyword evidence="1 3" id="KW-0418">Kinase</keyword>
<feature type="binding site" evidence="1">
    <location>
        <position position="61"/>
    </location>
    <ligand>
        <name>Mg(2+)</name>
        <dbReference type="ChEBI" id="CHEBI:18420"/>
        <label>2</label>
    </ligand>
</feature>
<dbReference type="Gene3D" id="3.90.650.10">
    <property type="entry name" value="PurM-like C-terminal domain"/>
    <property type="match status" value="1"/>
</dbReference>
<evidence type="ECO:0000256" key="1">
    <source>
        <dbReference type="HAMAP-Rule" id="MF_02128"/>
    </source>
</evidence>